<dbReference type="AlphaFoldDB" id="A0A6J4KH01"/>
<organism evidence="2">
    <name type="scientific">uncultured Chloroflexota bacterium</name>
    <dbReference type="NCBI Taxonomy" id="166587"/>
    <lineage>
        <taxon>Bacteria</taxon>
        <taxon>Bacillati</taxon>
        <taxon>Chloroflexota</taxon>
        <taxon>environmental samples</taxon>
    </lineage>
</organism>
<evidence type="ECO:0000313" key="2">
    <source>
        <dbReference type="EMBL" id="CAA9304609.1"/>
    </source>
</evidence>
<accession>A0A6J4KH01</accession>
<reference evidence="2" key="1">
    <citation type="submission" date="2020-02" db="EMBL/GenBank/DDBJ databases">
        <authorList>
            <person name="Meier V. D."/>
        </authorList>
    </citation>
    <scope>NUCLEOTIDE SEQUENCE</scope>
    <source>
        <strain evidence="2">AVDCRST_MAG77</strain>
    </source>
</reference>
<name>A0A6J4KH01_9CHLR</name>
<feature type="region of interest" description="Disordered" evidence="1">
    <location>
        <begin position="1"/>
        <end position="48"/>
    </location>
</feature>
<sequence>MPQGAPAKKEKKKPKKDAVAKGVRSTIDQTPAPAVEIVGKRRKQRDEA</sequence>
<protein>
    <submittedName>
        <fullName evidence="2">Uncharacterized protein</fullName>
    </submittedName>
</protein>
<proteinExistence type="predicted"/>
<dbReference type="EMBL" id="CADCTC010000312">
    <property type="protein sequence ID" value="CAA9304609.1"/>
    <property type="molecule type" value="Genomic_DNA"/>
</dbReference>
<gene>
    <name evidence="2" type="ORF">AVDCRST_MAG77-6246</name>
</gene>
<evidence type="ECO:0000256" key="1">
    <source>
        <dbReference type="SAM" id="MobiDB-lite"/>
    </source>
</evidence>